<proteinExistence type="predicted"/>
<dbReference type="PANTHER" id="PTHR40707:SF1">
    <property type="entry name" value="DUF460 DOMAIN-CONTAINING PROTEIN"/>
    <property type="match status" value="1"/>
</dbReference>
<dbReference type="RefSeq" id="WP_148691752.1">
    <property type="nucleotide sequence ID" value="NZ_CP020477.1"/>
</dbReference>
<dbReference type="STRING" id="282676.B6F84_08000"/>
<keyword evidence="1" id="KW-0175">Coiled coil</keyword>
<dbReference type="Pfam" id="PF04312">
    <property type="entry name" value="DUF460"/>
    <property type="match status" value="1"/>
</dbReference>
<feature type="coiled-coil region" evidence="1">
    <location>
        <begin position="433"/>
        <end position="519"/>
    </location>
</feature>
<gene>
    <name evidence="2" type="ORF">B6F84_08000</name>
</gene>
<dbReference type="KEGG" id="aman:B6F84_08000"/>
<dbReference type="InterPro" id="IPR007408">
    <property type="entry name" value="DUF460"/>
</dbReference>
<accession>A0A1W6K0G0</accession>
<evidence type="ECO:0000256" key="1">
    <source>
        <dbReference type="SAM" id="Coils"/>
    </source>
</evidence>
<dbReference type="Proteomes" id="UP000193404">
    <property type="component" value="Chromosome"/>
</dbReference>
<keyword evidence="3" id="KW-1185">Reference proteome</keyword>
<evidence type="ECO:0000313" key="2">
    <source>
        <dbReference type="EMBL" id="ARM75972.1"/>
    </source>
</evidence>
<organism evidence="2 3">
    <name type="scientific">Acidianus manzaensis</name>
    <dbReference type="NCBI Taxonomy" id="282676"/>
    <lineage>
        <taxon>Archaea</taxon>
        <taxon>Thermoproteota</taxon>
        <taxon>Thermoprotei</taxon>
        <taxon>Sulfolobales</taxon>
        <taxon>Sulfolobaceae</taxon>
        <taxon>Acidianus</taxon>
    </lineage>
</organism>
<dbReference type="AlphaFoldDB" id="A0A1W6K0G0"/>
<reference evidence="2 3" key="1">
    <citation type="submission" date="2017-03" db="EMBL/GenBank/DDBJ databases">
        <title>Sulfur activation and transportation mechanism of thermophilic Archaea Acidianus manzaensis YN-25.</title>
        <authorList>
            <person name="Ma Y."/>
            <person name="Yang Y."/>
            <person name="Xia J."/>
        </authorList>
    </citation>
    <scope>NUCLEOTIDE SEQUENCE [LARGE SCALE GENOMIC DNA]</scope>
    <source>
        <strain evidence="2 3">YN-25</strain>
    </source>
</reference>
<dbReference type="GeneID" id="41590851"/>
<dbReference type="EMBL" id="CP020477">
    <property type="protein sequence ID" value="ARM75972.1"/>
    <property type="molecule type" value="Genomic_DNA"/>
</dbReference>
<evidence type="ECO:0000313" key="3">
    <source>
        <dbReference type="Proteomes" id="UP000193404"/>
    </source>
</evidence>
<name>A0A1W6K0G0_9CREN</name>
<evidence type="ECO:0008006" key="4">
    <source>
        <dbReference type="Google" id="ProtNLM"/>
    </source>
</evidence>
<sequence>MKIMGIDIEPRSSPSSTLQAKYAVVIIDENGNIIEKYDEISIPRIIRLTWEYNISIIATDNIYELGETDREIIKLVSLMPDNIEITQVTYNNGEFLDIREVAKKLGIEVQGKPGPSRTAYLAAILALKGAGSKIKLIENKTKIIISRGRHMGPGGMSANRYKRHIRGLILRVFKQVKEELDRHNFDYDVIVKRSKSGIENATFIVYAPRESLYGIVKKMSGHDINLEIRPVFKTKIDFESNKTIEKKPLIVGIDPGLDVGISILNVHGAPELLVTKRGIDRDEVISIISEKGLPVIIATDVNPVPDAVKKIASQLKTKIFIPDKSLSVDEKQELVNEFSNRFQLNITDPHIRDSLAAALKAYRELEKKLRQASSIMRKFDLDLEENAIYRCVMEGITISECIEKEIEKKIDKQNITVSNTNKQNIPESLQKNYNRIYEENLQLKHEILRLKRDIAQLINEKYNLEKRIEEIKNQTKLEVEKDRTIYRLKTDLTERNKTIINLENLLKEYQNKIIYLENILKELVSGNLNVIKSNSLIKIENYKVKVLDEEINSSIFKYVGENFIIDNPENFIKDITILEKEKEIQKNISINDLKNIVDEYRKSKHRYFSV</sequence>
<dbReference type="PANTHER" id="PTHR40707">
    <property type="entry name" value="POSSIBLE NUCLEASE OF RNASE H FOLD, RUVC/YQGF FAMILY"/>
    <property type="match status" value="1"/>
</dbReference>
<protein>
    <recommendedName>
        <fullName evidence="4">DUF460 domain-containing protein</fullName>
    </recommendedName>
</protein>
<dbReference type="OrthoDB" id="15228at2157"/>